<dbReference type="Proteomes" id="UP000729402">
    <property type="component" value="Unassembled WGS sequence"/>
</dbReference>
<reference evidence="2" key="1">
    <citation type="journal article" date="2021" name="bioRxiv">
        <title>Whole Genome Assembly and Annotation of Northern Wild Rice, Zizania palustris L., Supports a Whole Genome Duplication in the Zizania Genus.</title>
        <authorList>
            <person name="Haas M."/>
            <person name="Kono T."/>
            <person name="Macchietto M."/>
            <person name="Millas R."/>
            <person name="McGilp L."/>
            <person name="Shao M."/>
            <person name="Duquette J."/>
            <person name="Hirsch C.N."/>
            <person name="Kimball J."/>
        </authorList>
    </citation>
    <scope>NUCLEOTIDE SEQUENCE</scope>
    <source>
        <tissue evidence="2">Fresh leaf tissue</tissue>
    </source>
</reference>
<reference evidence="2" key="2">
    <citation type="submission" date="2021-02" db="EMBL/GenBank/DDBJ databases">
        <authorList>
            <person name="Kimball J.A."/>
            <person name="Haas M.W."/>
            <person name="Macchietto M."/>
            <person name="Kono T."/>
            <person name="Duquette J."/>
            <person name="Shao M."/>
        </authorList>
    </citation>
    <scope>NUCLEOTIDE SEQUENCE</scope>
    <source>
        <tissue evidence="2">Fresh leaf tissue</tissue>
    </source>
</reference>
<gene>
    <name evidence="2" type="ORF">GUJ93_ZPchr0010g11206</name>
</gene>
<comment type="caution">
    <text evidence="2">The sequence shown here is derived from an EMBL/GenBank/DDBJ whole genome shotgun (WGS) entry which is preliminary data.</text>
</comment>
<name>A0A8J5WCV2_ZIZPA</name>
<feature type="region of interest" description="Disordered" evidence="1">
    <location>
        <begin position="159"/>
        <end position="186"/>
    </location>
</feature>
<organism evidence="2 3">
    <name type="scientific">Zizania palustris</name>
    <name type="common">Northern wild rice</name>
    <dbReference type="NCBI Taxonomy" id="103762"/>
    <lineage>
        <taxon>Eukaryota</taxon>
        <taxon>Viridiplantae</taxon>
        <taxon>Streptophyta</taxon>
        <taxon>Embryophyta</taxon>
        <taxon>Tracheophyta</taxon>
        <taxon>Spermatophyta</taxon>
        <taxon>Magnoliopsida</taxon>
        <taxon>Liliopsida</taxon>
        <taxon>Poales</taxon>
        <taxon>Poaceae</taxon>
        <taxon>BOP clade</taxon>
        <taxon>Oryzoideae</taxon>
        <taxon>Oryzeae</taxon>
        <taxon>Zizaniinae</taxon>
        <taxon>Zizania</taxon>
    </lineage>
</organism>
<dbReference type="AlphaFoldDB" id="A0A8J5WCV2"/>
<feature type="compositionally biased region" description="Low complexity" evidence="1">
    <location>
        <begin position="160"/>
        <end position="169"/>
    </location>
</feature>
<evidence type="ECO:0000256" key="1">
    <source>
        <dbReference type="SAM" id="MobiDB-lite"/>
    </source>
</evidence>
<dbReference type="EMBL" id="JAAALK010000082">
    <property type="protein sequence ID" value="KAG8088485.1"/>
    <property type="molecule type" value="Genomic_DNA"/>
</dbReference>
<keyword evidence="3" id="KW-1185">Reference proteome</keyword>
<sequence length="198" mass="21336">MAKVTTAKVRIALCSLHVGVDYVKEAKVQTLCWKQENLCMGKESVDDLSSNITILVGRMQSFGEKIENTYVIKKLLRDIAPAWPTPPAHSTAPALASYPTHRAHAQPPQPPLGIPGTASTEALSLPIPSINSWLPSSLHFTMRHIQTTGLPPLLPPLLPLPSTSAATPSPCRPPPRPTTAHCQRSYSPSISPLLHLVG</sequence>
<feature type="region of interest" description="Disordered" evidence="1">
    <location>
        <begin position="90"/>
        <end position="118"/>
    </location>
</feature>
<evidence type="ECO:0000313" key="2">
    <source>
        <dbReference type="EMBL" id="KAG8088485.1"/>
    </source>
</evidence>
<evidence type="ECO:0000313" key="3">
    <source>
        <dbReference type="Proteomes" id="UP000729402"/>
    </source>
</evidence>
<protein>
    <submittedName>
        <fullName evidence="2">Uncharacterized protein</fullName>
    </submittedName>
</protein>
<accession>A0A8J5WCV2</accession>
<proteinExistence type="predicted"/>